<evidence type="ECO:0000256" key="4">
    <source>
        <dbReference type="ARBA" id="ARBA00022692"/>
    </source>
</evidence>
<keyword evidence="13" id="KW-1185">Reference proteome</keyword>
<evidence type="ECO:0000256" key="1">
    <source>
        <dbReference type="ARBA" id="ARBA00004477"/>
    </source>
</evidence>
<protein>
    <submittedName>
        <fullName evidence="12">Endoplasmic reticulum retention protein</fullName>
    </submittedName>
</protein>
<feature type="transmembrane region" description="Helical" evidence="11">
    <location>
        <begin position="145"/>
        <end position="166"/>
    </location>
</feature>
<feature type="transmembrane region" description="Helical" evidence="11">
    <location>
        <begin position="15"/>
        <end position="39"/>
    </location>
</feature>
<accession>A0AAF0EHH3</accession>
<dbReference type="GO" id="GO:0015031">
    <property type="term" value="P:protein transport"/>
    <property type="evidence" value="ECO:0007669"/>
    <property type="project" value="UniProtKB-KW"/>
</dbReference>
<reference evidence="12" key="1">
    <citation type="submission" date="2023-03" db="EMBL/GenBank/DDBJ databases">
        <title>Mating type loci evolution in Malassezia.</title>
        <authorList>
            <person name="Coelho M.A."/>
        </authorList>
    </citation>
    <scope>NUCLEOTIDE SEQUENCE</scope>
    <source>
        <strain evidence="12">CBS 12830</strain>
    </source>
</reference>
<keyword evidence="7" id="KW-0653">Protein transport</keyword>
<feature type="transmembrane region" description="Helical" evidence="11">
    <location>
        <begin position="60"/>
        <end position="78"/>
    </location>
</feature>
<evidence type="ECO:0000256" key="3">
    <source>
        <dbReference type="ARBA" id="ARBA00022448"/>
    </source>
</evidence>
<evidence type="ECO:0000256" key="9">
    <source>
        <dbReference type="ARBA" id="ARBA00023136"/>
    </source>
</evidence>
<dbReference type="GO" id="GO:0006621">
    <property type="term" value="P:protein retention in ER lumen"/>
    <property type="evidence" value="ECO:0007669"/>
    <property type="project" value="InterPro"/>
</dbReference>
<dbReference type="AlphaFoldDB" id="A0AAF0EHH3"/>
<feature type="transmembrane region" description="Helical" evidence="11">
    <location>
        <begin position="84"/>
        <end position="103"/>
    </location>
</feature>
<evidence type="ECO:0000256" key="8">
    <source>
        <dbReference type="ARBA" id="ARBA00022989"/>
    </source>
</evidence>
<organism evidence="12 13">
    <name type="scientific">Malassezia equina</name>
    <dbReference type="NCBI Taxonomy" id="1381935"/>
    <lineage>
        <taxon>Eukaryota</taxon>
        <taxon>Fungi</taxon>
        <taxon>Dikarya</taxon>
        <taxon>Basidiomycota</taxon>
        <taxon>Ustilaginomycotina</taxon>
        <taxon>Malasseziomycetes</taxon>
        <taxon>Malasseziales</taxon>
        <taxon>Malasseziaceae</taxon>
        <taxon>Malassezia</taxon>
    </lineage>
</organism>
<dbReference type="PRINTS" id="PR00660">
    <property type="entry name" value="ERLUMENR"/>
</dbReference>
<dbReference type="Proteomes" id="UP001214415">
    <property type="component" value="Chromosome 7"/>
</dbReference>
<keyword evidence="5" id="KW-0256">Endoplasmic reticulum</keyword>
<dbReference type="PROSITE" id="PS00951">
    <property type="entry name" value="ER_LUMEN_RECEPTOR_1"/>
    <property type="match status" value="1"/>
</dbReference>
<feature type="transmembrane region" description="Helical" evidence="11">
    <location>
        <begin position="115"/>
        <end position="133"/>
    </location>
</feature>
<evidence type="ECO:0000313" key="12">
    <source>
        <dbReference type="EMBL" id="WFD24731.1"/>
    </source>
</evidence>
<keyword evidence="6" id="KW-0931">ER-Golgi transport</keyword>
<evidence type="ECO:0000256" key="10">
    <source>
        <dbReference type="ARBA" id="ARBA00023170"/>
    </source>
</evidence>
<evidence type="ECO:0000256" key="5">
    <source>
        <dbReference type="ARBA" id="ARBA00022824"/>
    </source>
</evidence>
<keyword evidence="4 11" id="KW-0812">Transmembrane</keyword>
<keyword evidence="10" id="KW-0675">Receptor</keyword>
<dbReference type="PANTHER" id="PTHR10585">
    <property type="entry name" value="ER LUMEN PROTEIN RETAINING RECEPTOR"/>
    <property type="match status" value="1"/>
</dbReference>
<dbReference type="Pfam" id="PF00810">
    <property type="entry name" value="ER_lumen_recept"/>
    <property type="match status" value="1"/>
</dbReference>
<evidence type="ECO:0000256" key="2">
    <source>
        <dbReference type="ARBA" id="ARBA00010120"/>
    </source>
</evidence>
<evidence type="ECO:0000256" key="6">
    <source>
        <dbReference type="ARBA" id="ARBA00022892"/>
    </source>
</evidence>
<sequence>MPSTLTTGISFKTQLLYFIVFVTRYIDLFYHLSAYLILMKIFFIGSTGTRHEADIDTIQLEWLLGAPAILALLFHYKFNVKEILWAYSIFLEAVAILPQMFLLQRLGEAETITTHYIFALGAYRGLYILNWIWRFIFEPKHHFDYIAFVAGLIQTGLYGDFFYIYFNQVVKGKKFELPA</sequence>
<dbReference type="GO" id="GO:0016192">
    <property type="term" value="P:vesicle-mediated transport"/>
    <property type="evidence" value="ECO:0007669"/>
    <property type="project" value="UniProtKB-KW"/>
</dbReference>
<evidence type="ECO:0000313" key="13">
    <source>
        <dbReference type="Proteomes" id="UP001214415"/>
    </source>
</evidence>
<evidence type="ECO:0000256" key="7">
    <source>
        <dbReference type="ARBA" id="ARBA00022927"/>
    </source>
</evidence>
<comment type="similarity">
    <text evidence="2">Belongs to the ERD2 family.</text>
</comment>
<gene>
    <name evidence="12" type="primary">ERD2</name>
    <name evidence="12" type="ORF">MEQU1_003435</name>
</gene>
<dbReference type="GO" id="GO:0046923">
    <property type="term" value="F:ER retention sequence binding"/>
    <property type="evidence" value="ECO:0007669"/>
    <property type="project" value="InterPro"/>
</dbReference>
<keyword evidence="9 11" id="KW-0472">Membrane</keyword>
<dbReference type="EMBL" id="CP119906">
    <property type="protein sequence ID" value="WFD24731.1"/>
    <property type="molecule type" value="Genomic_DNA"/>
</dbReference>
<dbReference type="GO" id="GO:0005789">
    <property type="term" value="C:endoplasmic reticulum membrane"/>
    <property type="evidence" value="ECO:0007669"/>
    <property type="project" value="UniProtKB-SubCell"/>
</dbReference>
<comment type="subcellular location">
    <subcellularLocation>
        <location evidence="1">Endoplasmic reticulum membrane</location>
        <topology evidence="1">Multi-pass membrane protein</topology>
    </subcellularLocation>
</comment>
<name>A0AAF0EHH3_9BASI</name>
<keyword evidence="3" id="KW-0813">Transport</keyword>
<dbReference type="InterPro" id="IPR000133">
    <property type="entry name" value="ER_ret_rcpt"/>
</dbReference>
<proteinExistence type="inferred from homology"/>
<evidence type="ECO:0000256" key="11">
    <source>
        <dbReference type="SAM" id="Phobius"/>
    </source>
</evidence>
<keyword evidence="8 11" id="KW-1133">Transmembrane helix</keyword>